<evidence type="ECO:0000259" key="2">
    <source>
        <dbReference type="Pfam" id="PF00155"/>
    </source>
</evidence>
<dbReference type="Proteomes" id="UP001151582">
    <property type="component" value="Unassembled WGS sequence"/>
</dbReference>
<evidence type="ECO:0000256" key="1">
    <source>
        <dbReference type="ARBA" id="ARBA00022898"/>
    </source>
</evidence>
<dbReference type="PANTHER" id="PTHR43795">
    <property type="entry name" value="BIFUNCTIONAL ASPARTATE AMINOTRANSFERASE AND GLUTAMATE/ASPARTATE-PREPHENATE AMINOTRANSFERASE-RELATED"/>
    <property type="match status" value="1"/>
</dbReference>
<dbReference type="OrthoDB" id="7042322at2759"/>
<evidence type="ECO:0000313" key="4">
    <source>
        <dbReference type="Proteomes" id="UP001151582"/>
    </source>
</evidence>
<dbReference type="PRINTS" id="PR00753">
    <property type="entry name" value="ACCSYNTHASE"/>
</dbReference>
<sequence>MVSNGPLPTAPLSHRITSNLAFSSPLFNGIRELLKNPYDRDTNPDGILNLGVAENRLLHHKLESFVRSKAYLTRRQFCYGLDPAGSPRFRGLIADLINRNFSPVWPVQADHVTVHNGTSSAIDIFAFATCDVGEGILVAAPCYGGFGIDVQMRAKAQLIPVPMTVDQMLNPAEHVRCLAQAYTDAITNGIAVRAMIVCTPHNPLGVSYSRPLMEAILHFASERNLHVLSDEIYALSTFNNEFKALGHSVADVRAHEALAPHNRTVSSENHTFCSVLSLPNLADLIDPSLVHVIHGVSKDFCMNGMRVGYLVSPWNPQLIAAVRTVSNFSWNSAMTEDLMIEIFSSVQWFQGFIDENRQALAQAYAHAARFLVRHRIPYIPSRAGHFVWIDLRQFCTANSSATTNGHGFLACTPEQEKVLFKRLIDHKVYVTLGQAFSAQESGWFRLTFTLPLDDMNLGLSRLAKALGV</sequence>
<dbReference type="InterPro" id="IPR015424">
    <property type="entry name" value="PyrdxlP-dep_Trfase"/>
</dbReference>
<dbReference type="InterPro" id="IPR004839">
    <property type="entry name" value="Aminotransferase_I/II_large"/>
</dbReference>
<accession>A0A9W8B0F2</accession>
<dbReference type="GO" id="GO:0006520">
    <property type="term" value="P:amino acid metabolic process"/>
    <property type="evidence" value="ECO:0007669"/>
    <property type="project" value="TreeGrafter"/>
</dbReference>
<dbReference type="PANTHER" id="PTHR43795:SF39">
    <property type="entry name" value="AMINOTRANSFERASE CLASS I_CLASSII DOMAIN-CONTAINING PROTEIN"/>
    <property type="match status" value="1"/>
</dbReference>
<feature type="domain" description="Aminotransferase class I/classII large" evidence="2">
    <location>
        <begin position="47"/>
        <end position="459"/>
    </location>
</feature>
<protein>
    <recommendedName>
        <fullName evidence="2">Aminotransferase class I/classII large domain-containing protein</fullName>
    </recommendedName>
</protein>
<evidence type="ECO:0000313" key="3">
    <source>
        <dbReference type="EMBL" id="KAJ1977421.1"/>
    </source>
</evidence>
<organism evidence="3 4">
    <name type="scientific">Dimargaris verticillata</name>
    <dbReference type="NCBI Taxonomy" id="2761393"/>
    <lineage>
        <taxon>Eukaryota</taxon>
        <taxon>Fungi</taxon>
        <taxon>Fungi incertae sedis</taxon>
        <taxon>Zoopagomycota</taxon>
        <taxon>Kickxellomycotina</taxon>
        <taxon>Dimargaritomycetes</taxon>
        <taxon>Dimargaritales</taxon>
        <taxon>Dimargaritaceae</taxon>
        <taxon>Dimargaris</taxon>
    </lineage>
</organism>
<reference evidence="3" key="1">
    <citation type="submission" date="2022-07" db="EMBL/GenBank/DDBJ databases">
        <title>Phylogenomic reconstructions and comparative analyses of Kickxellomycotina fungi.</title>
        <authorList>
            <person name="Reynolds N.K."/>
            <person name="Stajich J.E."/>
            <person name="Barry K."/>
            <person name="Grigoriev I.V."/>
            <person name="Crous P."/>
            <person name="Smith M.E."/>
        </authorList>
    </citation>
    <scope>NUCLEOTIDE SEQUENCE</scope>
    <source>
        <strain evidence="3">RSA 567</strain>
    </source>
</reference>
<dbReference type="Pfam" id="PF00155">
    <property type="entry name" value="Aminotran_1_2"/>
    <property type="match status" value="1"/>
</dbReference>
<dbReference type="EMBL" id="JANBQB010000349">
    <property type="protein sequence ID" value="KAJ1977421.1"/>
    <property type="molecule type" value="Genomic_DNA"/>
</dbReference>
<keyword evidence="4" id="KW-1185">Reference proteome</keyword>
<dbReference type="Gene3D" id="3.40.640.10">
    <property type="entry name" value="Type I PLP-dependent aspartate aminotransferase-like (Major domain)"/>
    <property type="match status" value="1"/>
</dbReference>
<comment type="caution">
    <text evidence="3">The sequence shown here is derived from an EMBL/GenBank/DDBJ whole genome shotgun (WGS) entry which is preliminary data.</text>
</comment>
<dbReference type="CDD" id="cd00609">
    <property type="entry name" value="AAT_like"/>
    <property type="match status" value="1"/>
</dbReference>
<dbReference type="InterPro" id="IPR050478">
    <property type="entry name" value="Ethylene_sulfur-biosynth"/>
</dbReference>
<keyword evidence="1" id="KW-0663">Pyridoxal phosphate</keyword>
<dbReference type="GO" id="GO:0030170">
    <property type="term" value="F:pyridoxal phosphate binding"/>
    <property type="evidence" value="ECO:0007669"/>
    <property type="project" value="InterPro"/>
</dbReference>
<proteinExistence type="predicted"/>
<name>A0A9W8B0F2_9FUNG</name>
<dbReference type="InterPro" id="IPR015422">
    <property type="entry name" value="PyrdxlP-dep_Trfase_small"/>
</dbReference>
<gene>
    <name evidence="3" type="ORF">H4R34_003585</name>
</gene>
<dbReference type="GO" id="GO:0008483">
    <property type="term" value="F:transaminase activity"/>
    <property type="evidence" value="ECO:0007669"/>
    <property type="project" value="TreeGrafter"/>
</dbReference>
<dbReference type="SUPFAM" id="SSF53383">
    <property type="entry name" value="PLP-dependent transferases"/>
    <property type="match status" value="1"/>
</dbReference>
<dbReference type="InterPro" id="IPR015421">
    <property type="entry name" value="PyrdxlP-dep_Trfase_major"/>
</dbReference>
<dbReference type="AlphaFoldDB" id="A0A9W8B0F2"/>
<dbReference type="Gene3D" id="3.90.1150.10">
    <property type="entry name" value="Aspartate Aminotransferase, domain 1"/>
    <property type="match status" value="1"/>
</dbReference>